<dbReference type="PANTHER" id="PTHR11439:SF483">
    <property type="entry name" value="PEPTIDE SYNTHASE GLIP-LIKE, PUTATIVE (AFU_ORTHOLOGUE AFUA_3G12920)-RELATED"/>
    <property type="match status" value="1"/>
</dbReference>
<dbReference type="GO" id="GO:0003676">
    <property type="term" value="F:nucleic acid binding"/>
    <property type="evidence" value="ECO:0007669"/>
    <property type="project" value="InterPro"/>
</dbReference>
<organism evidence="3 4">
    <name type="scientific">Chytriomyces confervae</name>
    <dbReference type="NCBI Taxonomy" id="246404"/>
    <lineage>
        <taxon>Eukaryota</taxon>
        <taxon>Fungi</taxon>
        <taxon>Fungi incertae sedis</taxon>
        <taxon>Chytridiomycota</taxon>
        <taxon>Chytridiomycota incertae sedis</taxon>
        <taxon>Chytridiomycetes</taxon>
        <taxon>Chytridiales</taxon>
        <taxon>Chytriomycetaceae</taxon>
        <taxon>Chytriomyces</taxon>
    </lineage>
</organism>
<dbReference type="PROSITE" id="PS50994">
    <property type="entry name" value="INTEGRASE"/>
    <property type="match status" value="1"/>
</dbReference>
<comment type="caution">
    <text evidence="3">The sequence shown here is derived from an EMBL/GenBank/DDBJ whole genome shotgun (WGS) entry which is preliminary data.</text>
</comment>
<keyword evidence="4" id="KW-1185">Reference proteome</keyword>
<keyword evidence="3" id="KW-0808">Transferase</keyword>
<gene>
    <name evidence="3" type="ORF">CcCBS67573_g03041</name>
</gene>
<dbReference type="InterPro" id="IPR012337">
    <property type="entry name" value="RNaseH-like_sf"/>
</dbReference>
<dbReference type="GO" id="GO:0015074">
    <property type="term" value="P:DNA integration"/>
    <property type="evidence" value="ECO:0007669"/>
    <property type="project" value="InterPro"/>
</dbReference>
<evidence type="ECO:0000259" key="2">
    <source>
        <dbReference type="PROSITE" id="PS50994"/>
    </source>
</evidence>
<dbReference type="SUPFAM" id="SSF53098">
    <property type="entry name" value="Ribonuclease H-like"/>
    <property type="match status" value="1"/>
</dbReference>
<dbReference type="OrthoDB" id="2179244at2759"/>
<evidence type="ECO:0000313" key="3">
    <source>
        <dbReference type="EMBL" id="TPX75689.1"/>
    </source>
</evidence>
<feature type="region of interest" description="Disordered" evidence="1">
    <location>
        <begin position="309"/>
        <end position="333"/>
    </location>
</feature>
<dbReference type="PANTHER" id="PTHR11439">
    <property type="entry name" value="GAG-POL-RELATED RETROTRANSPOSON"/>
    <property type="match status" value="1"/>
</dbReference>
<dbReference type="Pfam" id="PF07727">
    <property type="entry name" value="RVT_2"/>
    <property type="match status" value="1"/>
</dbReference>
<protein>
    <submittedName>
        <fullName evidence="3">DNA-directed DNA polymerase</fullName>
    </submittedName>
</protein>
<dbReference type="InterPro" id="IPR013103">
    <property type="entry name" value="RVT_2"/>
</dbReference>
<dbReference type="CDD" id="cd09272">
    <property type="entry name" value="RNase_HI_RT_Ty1"/>
    <property type="match status" value="1"/>
</dbReference>
<feature type="compositionally biased region" description="Basic and acidic residues" evidence="1">
    <location>
        <begin position="945"/>
        <end position="955"/>
    </location>
</feature>
<dbReference type="Proteomes" id="UP000320333">
    <property type="component" value="Unassembled WGS sequence"/>
</dbReference>
<keyword evidence="3" id="KW-0239">DNA-directed DNA polymerase</keyword>
<feature type="region of interest" description="Disordered" evidence="1">
    <location>
        <begin position="247"/>
        <end position="276"/>
    </location>
</feature>
<sequence>MNERIKLLTGPLTKNEWVAAFNGLLSKNRLLHTLDYHFIRNNATAGGNAAIPAPADDARYQQHAQTPHGIFALVNAVDTTTHKTFPGNLEDNKYALLLLMSTIHPNLKLVVNKDSCCLHTEYHKVINRCNTVSDYQVRDLRKTWDNFTHEAHESVPQLFTKFHSVLENILANPDIPAFAECIQFANQKDKLVDCLHPDFAHQRGRIKANTDCDSLDKLQTLLETIAYEISFVPTQPIPSLTNLAAPNSEVQARPAKRPRAAPAPSTKYSYNPDRPARNVPGATYACKICQTKGNHWSWQCKHDPRYAEFKKNKDNRSNTHQPTRKAPRPSASAAEIDSISQLATTLENPSPARNTIISMLTALLKPNASDPPTQLPANPPNSDTFPGYSEGEETSAWATTFHTNTNNPKPPWKPPYIFNQKPHQPAPFVIDSGSTDPILKTLEFFVNFSPTRTGIQTTNSKSPPLVSPDQHAFVMRTEKRFGLHIMPIFNHPIAQFPASLFSLASVQLADRRVSDLTEQELEQLAVRRLNDMRQYQLRHLRFGHASAERIRYMQTKSTTTDLTPVRFPTKLKTCEICVQSTRNMAPSKGLPTPTQRPGHMLFFDVLQINPPHNNKFPYILLGADQGSTFNWHAYCEHKDEPLVHAIRIVERLSSYYDLKVGIIRLDPGELGSSLAFREYCDTKGIDLQQTARKTPSQDGGAERPLQTLVNMTRALSIQAKLPSNRWGLAFDHAVYLKNILPVLHRQIPSPIEALTNTSPRVSHIRAFGCLTWYRLHPTDIKSKLEPRSRAAVYVGCQSPSLVILVDKASSKVLVRLFRDCVFDENSFPGTPAYHPQLTGLSEIVTGAVDNSRTTTIDSKVFNAVLRRVLINEQTLSDHTLDVLRNYSATPSPHYSVTKSTTQPAETGPKMVFETSKHHHTASPLHSTPPFTSSWPRSRHLLPIRHMPEVPHDLRRPGRPPKASLPQTVPMPSAPSSTVSTLTFVPIDNSDPAHDTTPVPTPNDPLCLLASAAQLDDSETSWLDELPAPTTADSPSNRKQAMAGPNKQHWLDAESYELQQLETNNTYTLVNRTASIKCITCRWVYKCKLNQDGSIERFRARLVARGFLQRHGYDYMETYSPVMRIATFRWLLALAALNNWQTRSADFSSAFLYGVLDTPIYMLPPDGYNADPTKIWLLNKAIYGLKQAGRVWFYRLTSYLKAKGYQQSRADPCVFFQHSDSDSVILSIYVDDLAMFGTPAALDRTVATLRAEFKLRDLGELSHFVGMQIARTPSGFFIHQRKYISEILERFQRHWDPKGLKRRTIPIKPGSATKPATDSDTPFNPQLYLSATGSLNYASILTRPDIATAVSYHSTHNRHPTQRHWDELMIVFQYLAATSDHGIHYNAKGNNQLTGYADAAYHVHTADGKSQLGYVTMLADGAVSWKSSKSVTVALSSTEAEYMAISELGRELLTLVNLHRATQIPVRLPISIFEDNLGTIAQCTSDVYTHRSKHVAIRYHFIRELVQLGTVVIFHISTKMQPADLLTKPLEKFTFRKFCLLFGLKSHRDFTTLHTATNQ</sequence>
<dbReference type="InterPro" id="IPR036397">
    <property type="entry name" value="RNaseH_sf"/>
</dbReference>
<dbReference type="STRING" id="246404.A0A507FH27"/>
<dbReference type="SUPFAM" id="SSF56672">
    <property type="entry name" value="DNA/RNA polymerases"/>
    <property type="match status" value="1"/>
</dbReference>
<keyword evidence="3" id="KW-0548">Nucleotidyltransferase</keyword>
<feature type="compositionally biased region" description="Polar residues" evidence="1">
    <location>
        <begin position="923"/>
        <end position="935"/>
    </location>
</feature>
<feature type="region of interest" description="Disordered" evidence="1">
    <location>
        <begin position="915"/>
        <end position="976"/>
    </location>
</feature>
<proteinExistence type="predicted"/>
<dbReference type="InterPro" id="IPR043502">
    <property type="entry name" value="DNA/RNA_pol_sf"/>
</dbReference>
<accession>A0A507FH27</accession>
<evidence type="ECO:0000256" key="1">
    <source>
        <dbReference type="SAM" id="MobiDB-lite"/>
    </source>
</evidence>
<name>A0A507FH27_9FUNG</name>
<feature type="region of interest" description="Disordered" evidence="1">
    <location>
        <begin position="1023"/>
        <end position="1044"/>
    </location>
</feature>
<evidence type="ECO:0000313" key="4">
    <source>
        <dbReference type="Proteomes" id="UP000320333"/>
    </source>
</evidence>
<feature type="domain" description="Integrase catalytic" evidence="2">
    <location>
        <begin position="593"/>
        <end position="758"/>
    </location>
</feature>
<dbReference type="GO" id="GO:0003887">
    <property type="term" value="F:DNA-directed DNA polymerase activity"/>
    <property type="evidence" value="ECO:0007669"/>
    <property type="project" value="UniProtKB-KW"/>
</dbReference>
<dbReference type="Gene3D" id="3.30.420.10">
    <property type="entry name" value="Ribonuclease H-like superfamily/Ribonuclease H"/>
    <property type="match status" value="1"/>
</dbReference>
<dbReference type="InterPro" id="IPR001584">
    <property type="entry name" value="Integrase_cat-core"/>
</dbReference>
<reference evidence="3 4" key="1">
    <citation type="journal article" date="2019" name="Sci. Rep.">
        <title>Comparative genomics of chytrid fungi reveal insights into the obligate biotrophic and pathogenic lifestyle of Synchytrium endobioticum.</title>
        <authorList>
            <person name="van de Vossenberg B.T.L.H."/>
            <person name="Warris S."/>
            <person name="Nguyen H.D.T."/>
            <person name="van Gent-Pelzer M.P.E."/>
            <person name="Joly D.L."/>
            <person name="van de Geest H.C."/>
            <person name="Bonants P.J.M."/>
            <person name="Smith D.S."/>
            <person name="Levesque C.A."/>
            <person name="van der Lee T.A.J."/>
        </authorList>
    </citation>
    <scope>NUCLEOTIDE SEQUENCE [LARGE SCALE GENOMIC DNA]</scope>
    <source>
        <strain evidence="3 4">CBS 675.73</strain>
    </source>
</reference>
<dbReference type="GO" id="GO:0005634">
    <property type="term" value="C:nucleus"/>
    <property type="evidence" value="ECO:0007669"/>
    <property type="project" value="UniProtKB-ARBA"/>
</dbReference>
<dbReference type="EMBL" id="QEAP01000072">
    <property type="protein sequence ID" value="TPX75689.1"/>
    <property type="molecule type" value="Genomic_DNA"/>
</dbReference>